<dbReference type="Proteomes" id="UP001157502">
    <property type="component" value="Chromosome 4"/>
</dbReference>
<evidence type="ECO:0000313" key="1">
    <source>
        <dbReference type="EMBL" id="KAJ8013330.1"/>
    </source>
</evidence>
<reference evidence="1" key="1">
    <citation type="submission" date="2021-05" db="EMBL/GenBank/DDBJ databases">
        <authorList>
            <person name="Pan Q."/>
            <person name="Jouanno E."/>
            <person name="Zahm M."/>
            <person name="Klopp C."/>
            <person name="Cabau C."/>
            <person name="Louis A."/>
            <person name="Berthelot C."/>
            <person name="Parey E."/>
            <person name="Roest Crollius H."/>
            <person name="Montfort J."/>
            <person name="Robinson-Rechavi M."/>
            <person name="Bouchez O."/>
            <person name="Lampietro C."/>
            <person name="Lopez Roques C."/>
            <person name="Donnadieu C."/>
            <person name="Postlethwait J."/>
            <person name="Bobe J."/>
            <person name="Dillon D."/>
            <person name="Chandos A."/>
            <person name="von Hippel F."/>
            <person name="Guiguen Y."/>
        </authorList>
    </citation>
    <scope>NUCLEOTIDE SEQUENCE</scope>
    <source>
        <strain evidence="1">YG-Jan2019</strain>
    </source>
</reference>
<protein>
    <submittedName>
        <fullName evidence="1">Uncharacterized protein</fullName>
    </submittedName>
</protein>
<keyword evidence="2" id="KW-1185">Reference proteome</keyword>
<dbReference type="EMBL" id="CM055731">
    <property type="protein sequence ID" value="KAJ8013330.1"/>
    <property type="molecule type" value="Genomic_DNA"/>
</dbReference>
<proteinExistence type="predicted"/>
<gene>
    <name evidence="1" type="ORF">DPEC_G00052150</name>
</gene>
<organism evidence="1 2">
    <name type="scientific">Dallia pectoralis</name>
    <name type="common">Alaska blackfish</name>
    <dbReference type="NCBI Taxonomy" id="75939"/>
    <lineage>
        <taxon>Eukaryota</taxon>
        <taxon>Metazoa</taxon>
        <taxon>Chordata</taxon>
        <taxon>Craniata</taxon>
        <taxon>Vertebrata</taxon>
        <taxon>Euteleostomi</taxon>
        <taxon>Actinopterygii</taxon>
        <taxon>Neopterygii</taxon>
        <taxon>Teleostei</taxon>
        <taxon>Protacanthopterygii</taxon>
        <taxon>Esociformes</taxon>
        <taxon>Umbridae</taxon>
        <taxon>Dallia</taxon>
    </lineage>
</organism>
<name>A0ACC2HCA5_DALPE</name>
<accession>A0ACC2HCA5</accession>
<evidence type="ECO:0000313" key="2">
    <source>
        <dbReference type="Proteomes" id="UP001157502"/>
    </source>
</evidence>
<comment type="caution">
    <text evidence="1">The sequence shown here is derived from an EMBL/GenBank/DDBJ whole genome shotgun (WGS) entry which is preliminary data.</text>
</comment>
<sequence>MDEDLAPPNHTDCQVVNVPYQLFFALGTVAFGENLLVVLAVARNKNLHSPMNMFICSLAAFNTIASLSKTWENLMLVFRDVGHLDSRDDRVRKVDDVMDTLICMSLIGSICSFLAIAVDRYVTIFHALRYHNIVTMRRATTVLAGIWAVCGGTGAFMVAFFQAVYIKILFLVFFGVSLLLIVFLYGHMFLLARSHGRKIVSLPGGAVPHRSLRGAVTLTILLGVFMVCCAPFFLHLILITVCLDNAYCECYRSLFQLHLVLLISHSVIDPAIYAFRSAELRRTFRRMLLCSDSKLCYKVKALFA</sequence>